<dbReference type="InterPro" id="IPR051531">
    <property type="entry name" value="N-acetyltransferase"/>
</dbReference>
<dbReference type="EMBL" id="AODF01000027">
    <property type="protein sequence ID" value="EUJ28849.1"/>
    <property type="molecule type" value="Genomic_DNA"/>
</dbReference>
<dbReference type="PANTHER" id="PTHR43792">
    <property type="entry name" value="GNAT FAMILY, PUTATIVE (AFU_ORTHOLOGUE AFUA_3G00765)-RELATED-RELATED"/>
    <property type="match status" value="1"/>
</dbReference>
<sequence length="174" mass="20197">MEIQTERLVLRPFEDKDFEDTRQIYTNPKVCKFLLEEPWTEGEARNKFQNKLEKASLTKESGYSIAVDYNGKVIGSMAIWYTEMRDTLEIGYVFSPNYGGRGLATEAVRAVLEYAFNELDVHRVQANLDARNAASEKLCRRVGMRKEAHFIQDFWSKGEWTDSFVFGMLRSDLN</sequence>
<dbReference type="CDD" id="cd04301">
    <property type="entry name" value="NAT_SF"/>
    <property type="match status" value="1"/>
</dbReference>
<dbReference type="InterPro" id="IPR000182">
    <property type="entry name" value="GNAT_dom"/>
</dbReference>
<dbReference type="Pfam" id="PF13302">
    <property type="entry name" value="Acetyltransf_3"/>
    <property type="match status" value="1"/>
</dbReference>
<accession>A0ABN0RDG0</accession>
<organism evidence="2 3">
    <name type="scientific">Listeria floridensis FSL S10-1187</name>
    <dbReference type="NCBI Taxonomy" id="1265817"/>
    <lineage>
        <taxon>Bacteria</taxon>
        <taxon>Bacillati</taxon>
        <taxon>Bacillota</taxon>
        <taxon>Bacilli</taxon>
        <taxon>Bacillales</taxon>
        <taxon>Listeriaceae</taxon>
        <taxon>Listeria</taxon>
    </lineage>
</organism>
<proteinExistence type="predicted"/>
<protein>
    <submittedName>
        <fullName evidence="2">Ribosomal-protein-serine acetyltransferase</fullName>
    </submittedName>
</protein>
<reference evidence="2 3" key="1">
    <citation type="journal article" date="2014" name="Int. J. Syst. Evol. Microbiol.">
        <title>Listeria floridensis sp. nov., Listeria aquatica sp. nov., Listeria cornellensis sp. nov., Listeria riparia sp. nov. and Listeria grandensis sp. nov., from agricultural and natural environments.</title>
        <authorList>
            <person name="den Bakker H.C."/>
            <person name="Warchocki S."/>
            <person name="Wright E.M."/>
            <person name="Allred A.F."/>
            <person name="Ahlstrom C."/>
            <person name="Manuel C.S."/>
            <person name="Stasiewicz M.J."/>
            <person name="Burrell A."/>
            <person name="Roof S."/>
            <person name="Strawn L."/>
            <person name="Fortes E.D."/>
            <person name="Nightingale K.K."/>
            <person name="Kephart D."/>
            <person name="Wiedmann M."/>
        </authorList>
    </citation>
    <scope>NUCLEOTIDE SEQUENCE [LARGE SCALE GENOMIC DNA]</scope>
    <source>
        <strain evidence="2 3">FSL S10-1187</strain>
    </source>
</reference>
<dbReference type="SUPFAM" id="SSF55729">
    <property type="entry name" value="Acyl-CoA N-acyltransferases (Nat)"/>
    <property type="match status" value="1"/>
</dbReference>
<evidence type="ECO:0000313" key="3">
    <source>
        <dbReference type="Proteomes" id="UP000019249"/>
    </source>
</evidence>
<keyword evidence="3" id="KW-1185">Reference proteome</keyword>
<dbReference type="PANTHER" id="PTHR43792:SF1">
    <property type="entry name" value="N-ACETYLTRANSFERASE DOMAIN-CONTAINING PROTEIN"/>
    <property type="match status" value="1"/>
</dbReference>
<dbReference type="Gene3D" id="3.40.630.30">
    <property type="match status" value="1"/>
</dbReference>
<evidence type="ECO:0000259" key="1">
    <source>
        <dbReference type="PROSITE" id="PS51186"/>
    </source>
</evidence>
<evidence type="ECO:0000313" key="2">
    <source>
        <dbReference type="EMBL" id="EUJ28849.1"/>
    </source>
</evidence>
<gene>
    <name evidence="2" type="ORF">MFLO_11914</name>
</gene>
<dbReference type="PROSITE" id="PS51186">
    <property type="entry name" value="GNAT"/>
    <property type="match status" value="1"/>
</dbReference>
<dbReference type="Proteomes" id="UP000019249">
    <property type="component" value="Unassembled WGS sequence"/>
</dbReference>
<comment type="caution">
    <text evidence="2">The sequence shown here is derived from an EMBL/GenBank/DDBJ whole genome shotgun (WGS) entry which is preliminary data.</text>
</comment>
<dbReference type="RefSeq" id="WP_036097919.1">
    <property type="nucleotide sequence ID" value="NZ_AODF01000027.1"/>
</dbReference>
<name>A0ABN0RDG0_9LIST</name>
<dbReference type="InterPro" id="IPR016181">
    <property type="entry name" value="Acyl_CoA_acyltransferase"/>
</dbReference>
<feature type="domain" description="N-acetyltransferase" evidence="1">
    <location>
        <begin position="8"/>
        <end position="171"/>
    </location>
</feature>